<evidence type="ECO:0000313" key="1">
    <source>
        <dbReference type="EMBL" id="SVA92300.1"/>
    </source>
</evidence>
<sequence length="71" mass="8208">VPKEKLADPSAYEFFVKLNDRGEPVWSPSIEDRGPVFSHKGQCRRSSISYHPRLGRYLLWQQLTGEDDTDT</sequence>
<name>A0A381ZSU4_9ZZZZ</name>
<reference evidence="1" key="1">
    <citation type="submission" date="2018-05" db="EMBL/GenBank/DDBJ databases">
        <authorList>
            <person name="Lanie J.A."/>
            <person name="Ng W.-L."/>
            <person name="Kazmierczak K.M."/>
            <person name="Andrzejewski T.M."/>
            <person name="Davidsen T.M."/>
            <person name="Wayne K.J."/>
            <person name="Tettelin H."/>
            <person name="Glass J.I."/>
            <person name="Rusch D."/>
            <person name="Podicherti R."/>
            <person name="Tsui H.-C.T."/>
            <person name="Winkler M.E."/>
        </authorList>
    </citation>
    <scope>NUCLEOTIDE SEQUENCE</scope>
</reference>
<dbReference type="AlphaFoldDB" id="A0A381ZSU4"/>
<proteinExistence type="predicted"/>
<protein>
    <submittedName>
        <fullName evidence="1">Uncharacterized protein</fullName>
    </submittedName>
</protein>
<gene>
    <name evidence="1" type="ORF">METZ01_LOCUS145154</name>
</gene>
<feature type="non-terminal residue" evidence="1">
    <location>
        <position position="71"/>
    </location>
</feature>
<organism evidence="1">
    <name type="scientific">marine metagenome</name>
    <dbReference type="NCBI Taxonomy" id="408172"/>
    <lineage>
        <taxon>unclassified sequences</taxon>
        <taxon>metagenomes</taxon>
        <taxon>ecological metagenomes</taxon>
    </lineage>
</organism>
<feature type="non-terminal residue" evidence="1">
    <location>
        <position position="1"/>
    </location>
</feature>
<accession>A0A381ZSU4</accession>
<dbReference type="EMBL" id="UINC01022516">
    <property type="protein sequence ID" value="SVA92300.1"/>
    <property type="molecule type" value="Genomic_DNA"/>
</dbReference>